<dbReference type="EMBL" id="QAZN01000005">
    <property type="protein sequence ID" value="PTV04273.1"/>
    <property type="molecule type" value="Genomic_DNA"/>
</dbReference>
<comment type="caution">
    <text evidence="1">The sequence shown here is derived from an EMBL/GenBank/DDBJ whole genome shotgun (WGS) entry which is preliminary data.</text>
</comment>
<gene>
    <name evidence="1" type="ORF">DB325_04295</name>
</gene>
<accession>A0A2T5Q467</accession>
<protein>
    <submittedName>
        <fullName evidence="1">Uncharacterized protein</fullName>
    </submittedName>
</protein>
<organism evidence="1 2">
    <name type="scientific">Limosilactobacillus reuteri</name>
    <name type="common">Lactobacillus reuteri</name>
    <dbReference type="NCBI Taxonomy" id="1598"/>
    <lineage>
        <taxon>Bacteria</taxon>
        <taxon>Bacillati</taxon>
        <taxon>Bacillota</taxon>
        <taxon>Bacilli</taxon>
        <taxon>Lactobacillales</taxon>
        <taxon>Lactobacillaceae</taxon>
        <taxon>Limosilactobacillus</taxon>
    </lineage>
</organism>
<sequence length="229" mass="26853">MKRKEKLYLKSAERNHIRVYPFRSKTECLWAVMFDLLKIDYEYEPIAVHFGNLKYVPDFYFPKFHCWGEVKAQRRTAREARKSKRFCKVVKQPIYFLEGLPSPTKLIHGYDGSAEVENVRLTCNGFEHTSYSAKQLALFGENKLGKTLIRVAKEVRKINGLDWQTNCSGFNDPKVKRATLKVLKSGWVDWVEVKNELKQINILRSDDYSKRKILIQISESGLKVWQIKS</sequence>
<dbReference type="Proteomes" id="UP000244083">
    <property type="component" value="Unassembled WGS sequence"/>
</dbReference>
<proteinExistence type="predicted"/>
<reference evidence="2" key="1">
    <citation type="submission" date="2018-04" db="EMBL/GenBank/DDBJ databases">
        <title>Draft Genome Sequences of 10 Lactobacillus Species from 22 Commercial Probiotic Products.</title>
        <authorList>
            <person name="Gangiredla J."/>
            <person name="Barnaba T.J."/>
            <person name="Mammel M.K."/>
            <person name="Lacher D.W."/>
            <person name="Elkins C.A."/>
            <person name="Lampel K.A."/>
            <person name="Whitehouse C.A."/>
            <person name="Tartera C."/>
        </authorList>
    </citation>
    <scope>NUCLEOTIDE SEQUENCE [LARGE SCALE GENOMIC DNA]</scope>
    <source>
        <strain evidence="2">DS12_10</strain>
    </source>
</reference>
<evidence type="ECO:0000313" key="1">
    <source>
        <dbReference type="EMBL" id="PTV04273.1"/>
    </source>
</evidence>
<dbReference type="RefSeq" id="WP_107721271.1">
    <property type="nucleotide sequence ID" value="NZ_QAZN01000005.1"/>
</dbReference>
<evidence type="ECO:0000313" key="2">
    <source>
        <dbReference type="Proteomes" id="UP000244083"/>
    </source>
</evidence>
<dbReference type="Gene3D" id="3.40.91.30">
    <property type="match status" value="1"/>
</dbReference>
<name>A0A2T5Q467_LIMRT</name>
<dbReference type="AlphaFoldDB" id="A0A2T5Q467"/>